<proteinExistence type="predicted"/>
<evidence type="ECO:0000313" key="2">
    <source>
        <dbReference type="EMBL" id="KAF6222234.1"/>
    </source>
</evidence>
<dbReference type="EMBL" id="JACCJB010000012">
    <property type="protein sequence ID" value="KAF6222234.1"/>
    <property type="molecule type" value="Genomic_DNA"/>
</dbReference>
<accession>A0A8H6CFH4</accession>
<organism evidence="2 3">
    <name type="scientific">Letharia lupina</name>
    <dbReference type="NCBI Taxonomy" id="560253"/>
    <lineage>
        <taxon>Eukaryota</taxon>
        <taxon>Fungi</taxon>
        <taxon>Dikarya</taxon>
        <taxon>Ascomycota</taxon>
        <taxon>Pezizomycotina</taxon>
        <taxon>Lecanoromycetes</taxon>
        <taxon>OSLEUM clade</taxon>
        <taxon>Lecanoromycetidae</taxon>
        <taxon>Lecanorales</taxon>
        <taxon>Lecanorineae</taxon>
        <taxon>Parmeliaceae</taxon>
        <taxon>Letharia</taxon>
    </lineage>
</organism>
<dbReference type="RefSeq" id="XP_037151669.1">
    <property type="nucleotide sequence ID" value="XM_037292250.1"/>
</dbReference>
<gene>
    <name evidence="2" type="ORF">HO133_001320</name>
</gene>
<reference evidence="2 3" key="1">
    <citation type="journal article" date="2020" name="Genomics">
        <title>Complete, high-quality genomes from long-read metagenomic sequencing of two wolf lichen thalli reveals enigmatic genome architecture.</title>
        <authorList>
            <person name="McKenzie S.K."/>
            <person name="Walston R.F."/>
            <person name="Allen J.L."/>
        </authorList>
    </citation>
    <scope>NUCLEOTIDE SEQUENCE [LARGE SCALE GENOMIC DNA]</scope>
    <source>
        <strain evidence="2">WasteWater1</strain>
    </source>
</reference>
<feature type="region of interest" description="Disordered" evidence="1">
    <location>
        <begin position="1"/>
        <end position="20"/>
    </location>
</feature>
<evidence type="ECO:0000313" key="3">
    <source>
        <dbReference type="Proteomes" id="UP000593566"/>
    </source>
</evidence>
<dbReference type="AlphaFoldDB" id="A0A8H6CFH4"/>
<name>A0A8H6CFH4_9LECA</name>
<dbReference type="GeneID" id="59329736"/>
<comment type="caution">
    <text evidence="2">The sequence shown here is derived from an EMBL/GenBank/DDBJ whole genome shotgun (WGS) entry which is preliminary data.</text>
</comment>
<feature type="compositionally biased region" description="Basic and acidic residues" evidence="1">
    <location>
        <begin position="1"/>
        <end position="12"/>
    </location>
</feature>
<sequence length="61" mass="6609">MNDIENKGKVGGEKGSSPQSLLEAIKTQTSSDTVRIVKPVNTLDKIPTNRLLKSAARSFTH</sequence>
<evidence type="ECO:0000256" key="1">
    <source>
        <dbReference type="SAM" id="MobiDB-lite"/>
    </source>
</evidence>
<protein>
    <submittedName>
        <fullName evidence="2">Uncharacterized protein</fullName>
    </submittedName>
</protein>
<keyword evidence="3" id="KW-1185">Reference proteome</keyword>
<dbReference type="Proteomes" id="UP000593566">
    <property type="component" value="Unassembled WGS sequence"/>
</dbReference>